<dbReference type="SUPFAM" id="SSF56784">
    <property type="entry name" value="HAD-like"/>
    <property type="match status" value="1"/>
</dbReference>
<dbReference type="NCBIfam" id="TIGR01484">
    <property type="entry name" value="HAD-SF-IIB"/>
    <property type="match status" value="1"/>
</dbReference>
<evidence type="ECO:0000313" key="2">
    <source>
        <dbReference type="Proteomes" id="UP000280296"/>
    </source>
</evidence>
<accession>A0A432MN39</accession>
<dbReference type="GO" id="GO:0000287">
    <property type="term" value="F:magnesium ion binding"/>
    <property type="evidence" value="ECO:0007669"/>
    <property type="project" value="TreeGrafter"/>
</dbReference>
<keyword evidence="2" id="KW-1185">Reference proteome</keyword>
<evidence type="ECO:0000313" key="1">
    <source>
        <dbReference type="EMBL" id="RUL88853.1"/>
    </source>
</evidence>
<dbReference type="EMBL" id="RYZH01000006">
    <property type="protein sequence ID" value="RUL88853.1"/>
    <property type="molecule type" value="Genomic_DNA"/>
</dbReference>
<dbReference type="InterPro" id="IPR023214">
    <property type="entry name" value="HAD_sf"/>
</dbReference>
<dbReference type="PANTHER" id="PTHR10000:SF8">
    <property type="entry name" value="HAD SUPERFAMILY HYDROLASE-LIKE, TYPE 3"/>
    <property type="match status" value="1"/>
</dbReference>
<gene>
    <name evidence="1" type="ORF">TsocGM_04380</name>
</gene>
<name>A0A432MN39_9BACT</name>
<dbReference type="Proteomes" id="UP000280296">
    <property type="component" value="Unassembled WGS sequence"/>
</dbReference>
<reference evidence="1 2" key="1">
    <citation type="submission" date="2018-12" db="EMBL/GenBank/DDBJ databases">
        <authorList>
            <person name="Toschakov S.V."/>
        </authorList>
    </citation>
    <scope>NUCLEOTIDE SEQUENCE [LARGE SCALE GENOMIC DNA]</scope>
    <source>
        <strain evidence="1 2">GM2012</strain>
    </source>
</reference>
<dbReference type="AlphaFoldDB" id="A0A432MN39"/>
<dbReference type="GO" id="GO:0016791">
    <property type="term" value="F:phosphatase activity"/>
    <property type="evidence" value="ECO:0007669"/>
    <property type="project" value="TreeGrafter"/>
</dbReference>
<dbReference type="Gene3D" id="3.40.50.1000">
    <property type="entry name" value="HAD superfamily/HAD-like"/>
    <property type="match status" value="1"/>
</dbReference>
<dbReference type="Gene3D" id="3.30.1240.10">
    <property type="match status" value="1"/>
</dbReference>
<dbReference type="PANTHER" id="PTHR10000">
    <property type="entry name" value="PHOSPHOSERINE PHOSPHATASE"/>
    <property type="match status" value="1"/>
</dbReference>
<protein>
    <submittedName>
        <fullName evidence="1">HAD family phosphatase</fullName>
    </submittedName>
</protein>
<reference evidence="1 2" key="2">
    <citation type="submission" date="2019-01" db="EMBL/GenBank/DDBJ databases">
        <title>Tautonia sociabilis, a novel thermotolerant planctomycete of Isosphaeraceae family, isolated from a 4000 m deep subterranean habitat.</title>
        <authorList>
            <person name="Kovaleva O.L."/>
            <person name="Elcheninov A.G."/>
            <person name="Van Heerden E."/>
            <person name="Toshchakov S.V."/>
            <person name="Novikov A."/>
            <person name="Bonch-Osmolovskaya E.A."/>
            <person name="Kublanov I.V."/>
        </authorList>
    </citation>
    <scope>NUCLEOTIDE SEQUENCE [LARGE SCALE GENOMIC DNA]</scope>
    <source>
        <strain evidence="1 2">GM2012</strain>
    </source>
</reference>
<comment type="caution">
    <text evidence="1">The sequence shown here is derived from an EMBL/GenBank/DDBJ whole genome shotgun (WGS) entry which is preliminary data.</text>
</comment>
<sequence length="280" mass="29681">MPQFKLLALDVDGTLIGKDGVLRPSTAAAVSRAAAAGIRPVLCTGRRYRRALPVARQLGLDAPVVCNSGALVKETGTHATLWRAGLGPELAGAVLSELRRLGEPAVSIVDHAESPPDFLVPARPTGRLLFDDFVERNGPYALVDPDWMNRPGDDSHFHLFAVGEREAMLEVEAALLDAVPESIRTFVLHTSAYPGTMCEILHPEASKWSAVLHLAERWGIGPEAIAAVGDDVNDLPMIRGAGLGVAMGQAPEVVRLAADLVAPEFEADGVAAVIDEVLLS</sequence>
<dbReference type="OrthoDB" id="9790031at2"/>
<dbReference type="Pfam" id="PF08282">
    <property type="entry name" value="Hydrolase_3"/>
    <property type="match status" value="2"/>
</dbReference>
<dbReference type="InterPro" id="IPR006379">
    <property type="entry name" value="HAD-SF_hydro_IIB"/>
</dbReference>
<organism evidence="1 2">
    <name type="scientific">Tautonia sociabilis</name>
    <dbReference type="NCBI Taxonomy" id="2080755"/>
    <lineage>
        <taxon>Bacteria</taxon>
        <taxon>Pseudomonadati</taxon>
        <taxon>Planctomycetota</taxon>
        <taxon>Planctomycetia</taxon>
        <taxon>Isosphaerales</taxon>
        <taxon>Isosphaeraceae</taxon>
        <taxon>Tautonia</taxon>
    </lineage>
</organism>
<dbReference type="GO" id="GO:0005829">
    <property type="term" value="C:cytosol"/>
    <property type="evidence" value="ECO:0007669"/>
    <property type="project" value="TreeGrafter"/>
</dbReference>
<dbReference type="RefSeq" id="WP_126724103.1">
    <property type="nucleotide sequence ID" value="NZ_RYZH01000006.1"/>
</dbReference>
<dbReference type="InterPro" id="IPR036412">
    <property type="entry name" value="HAD-like_sf"/>
</dbReference>
<proteinExistence type="predicted"/>